<protein>
    <submittedName>
        <fullName evidence="1">Uncharacterized protein</fullName>
    </submittedName>
</protein>
<proteinExistence type="predicted"/>
<dbReference type="RefSeq" id="WP_238142317.1">
    <property type="nucleotide sequence ID" value="NZ_BEIU01000016.1"/>
</dbReference>
<evidence type="ECO:0000313" key="2">
    <source>
        <dbReference type="Proteomes" id="UP000236321"/>
    </source>
</evidence>
<dbReference type="Proteomes" id="UP000236321">
    <property type="component" value="Unassembled WGS sequence"/>
</dbReference>
<dbReference type="EMBL" id="BEYQ01000001">
    <property type="protein sequence ID" value="GBD51442.1"/>
    <property type="molecule type" value="Genomic_DNA"/>
</dbReference>
<name>A0A2H6BMP2_MICAE</name>
<reference evidence="2" key="1">
    <citation type="submission" date="2017-12" db="EMBL/GenBank/DDBJ databases">
        <title>Improved Draft Genome Sequence of Microcystis aeruginosa NIES-298, a Microcystin-Producing Cyanobacterium from Lake Kasumigaura, Japan.</title>
        <authorList>
            <person name="Yamaguchi H."/>
            <person name="Suzuki S."/>
            <person name="Kawachi M."/>
        </authorList>
    </citation>
    <scope>NUCLEOTIDE SEQUENCE [LARGE SCALE GENOMIC DNA]</scope>
    <source>
        <strain evidence="2">NIES-298</strain>
    </source>
</reference>
<evidence type="ECO:0000313" key="1">
    <source>
        <dbReference type="EMBL" id="GBD51442.1"/>
    </source>
</evidence>
<sequence length="430" mass="49718">MKILGIDVSRNWAIVVLLCEFPSVSPLQYSKSIGEPIKGYSRIKGNTQLNEIAYKLECNAEAIEIIKSLEADAIILEPTGYWYASFWVNCAKKLGMDIYWISHQQTKINRQHYFKTKNKDDYLDALTIALTYFDKSGLDDLGNPPILNNYDHDSIDLLRRTFHEREQLDKNKNSLINQLRQRLCCEFPEIAQRDFEYIGVKGCNPTLGHIAGLTKNPRIKATAGTGVSEYSQLLANDIIMYQTRISIKEQELRDILDLEQFKLYRQVFNQFCFGTITQSLLLLHCYPIERFLVKGKPYFKGDHDISLRKFQAYLGLGYSYQISGDTSAKQDKVKKTWKGSDLMRSHLYAHAMVTICPNKPAKTEIMTKLKNSWLNPRKHTYFTRNEKTGLKIEVTQELPSFKALGKDGLCRLLFYETRLLYQLLTQNLVK</sequence>
<accession>A0A2H6BMP2</accession>
<dbReference type="AlphaFoldDB" id="A0A2H6BMP2"/>
<organism evidence="1 2">
    <name type="scientific">Microcystis aeruginosa NIES-298</name>
    <dbReference type="NCBI Taxonomy" id="449468"/>
    <lineage>
        <taxon>Bacteria</taxon>
        <taxon>Bacillati</taxon>
        <taxon>Cyanobacteriota</taxon>
        <taxon>Cyanophyceae</taxon>
        <taxon>Oscillatoriophycideae</taxon>
        <taxon>Chroococcales</taxon>
        <taxon>Microcystaceae</taxon>
        <taxon>Microcystis</taxon>
    </lineage>
</organism>
<gene>
    <name evidence="1" type="ORF">BGM30_05350</name>
</gene>
<comment type="caution">
    <text evidence="1">The sequence shown here is derived from an EMBL/GenBank/DDBJ whole genome shotgun (WGS) entry which is preliminary data.</text>
</comment>